<organism evidence="1 2">
    <name type="scientific">Clostridium acidisoli DSM 12555</name>
    <dbReference type="NCBI Taxonomy" id="1121291"/>
    <lineage>
        <taxon>Bacteria</taxon>
        <taxon>Bacillati</taxon>
        <taxon>Bacillota</taxon>
        <taxon>Clostridia</taxon>
        <taxon>Eubacteriales</taxon>
        <taxon>Clostridiaceae</taxon>
        <taxon>Clostridium</taxon>
    </lineage>
</organism>
<dbReference type="EMBL" id="FWXH01000002">
    <property type="protein sequence ID" value="SMC17266.1"/>
    <property type="molecule type" value="Genomic_DNA"/>
</dbReference>
<protein>
    <submittedName>
        <fullName evidence="1">Uncharacterized protein</fullName>
    </submittedName>
</protein>
<dbReference type="RefSeq" id="WP_084113475.1">
    <property type="nucleotide sequence ID" value="NZ_FWXH01000002.1"/>
</dbReference>
<dbReference type="STRING" id="1121291.SAMN02745134_00273"/>
<keyword evidence="2" id="KW-1185">Reference proteome</keyword>
<name>A0A1W1WZV8_9CLOT</name>
<accession>A0A1W1WZV8</accession>
<proteinExistence type="predicted"/>
<dbReference type="OrthoDB" id="1913356at2"/>
<evidence type="ECO:0000313" key="2">
    <source>
        <dbReference type="Proteomes" id="UP000192468"/>
    </source>
</evidence>
<reference evidence="1 2" key="1">
    <citation type="submission" date="2017-04" db="EMBL/GenBank/DDBJ databases">
        <authorList>
            <person name="Afonso C.L."/>
            <person name="Miller P.J."/>
            <person name="Scott M.A."/>
            <person name="Spackman E."/>
            <person name="Goraichik I."/>
            <person name="Dimitrov K.M."/>
            <person name="Suarez D.L."/>
            <person name="Swayne D.E."/>
        </authorList>
    </citation>
    <scope>NUCLEOTIDE SEQUENCE [LARGE SCALE GENOMIC DNA]</scope>
    <source>
        <strain evidence="1 2">DSM 12555</strain>
    </source>
</reference>
<sequence>MLKMYTGYKCRTCKSEFVLMTEDVNMMPKDRYIACPCCNSKKVSKEKIGDDLRECMKERSYKRIKGAIKQMR</sequence>
<dbReference type="AlphaFoldDB" id="A0A1W1WZV8"/>
<gene>
    <name evidence="1" type="ORF">SAMN02745134_00273</name>
</gene>
<evidence type="ECO:0000313" key="1">
    <source>
        <dbReference type="EMBL" id="SMC17266.1"/>
    </source>
</evidence>
<dbReference type="Proteomes" id="UP000192468">
    <property type="component" value="Unassembled WGS sequence"/>
</dbReference>